<dbReference type="GO" id="GO:1904680">
    <property type="term" value="F:peptide transmembrane transporter activity"/>
    <property type="evidence" value="ECO:0007669"/>
    <property type="project" value="TreeGrafter"/>
</dbReference>
<evidence type="ECO:0000256" key="1">
    <source>
        <dbReference type="ARBA" id="ARBA00004196"/>
    </source>
</evidence>
<dbReference type="GO" id="GO:0015833">
    <property type="term" value="P:peptide transport"/>
    <property type="evidence" value="ECO:0007669"/>
    <property type="project" value="TreeGrafter"/>
</dbReference>
<keyword evidence="3" id="KW-0813">Transport</keyword>
<dbReference type="InterPro" id="IPR039424">
    <property type="entry name" value="SBP_5"/>
</dbReference>
<dbReference type="InterPro" id="IPR000914">
    <property type="entry name" value="SBP_5_dom"/>
</dbReference>
<organism evidence="6 7">
    <name type="scientific">Ilumatobacter coccineus</name>
    <dbReference type="NCBI Taxonomy" id="467094"/>
    <lineage>
        <taxon>Bacteria</taxon>
        <taxon>Bacillati</taxon>
        <taxon>Actinomycetota</taxon>
        <taxon>Acidimicrobiia</taxon>
        <taxon>Acidimicrobiales</taxon>
        <taxon>Ilumatobacteraceae</taxon>
        <taxon>Ilumatobacter</taxon>
    </lineage>
</organism>
<comment type="similarity">
    <text evidence="2">Belongs to the bacterial solute-binding protein 5 family.</text>
</comment>
<evidence type="ECO:0000313" key="6">
    <source>
        <dbReference type="EMBL" id="PIE31948.1"/>
    </source>
</evidence>
<feature type="non-terminal residue" evidence="6">
    <location>
        <position position="213"/>
    </location>
</feature>
<gene>
    <name evidence="6" type="ORF">CSA55_04530</name>
</gene>
<dbReference type="Proteomes" id="UP000230914">
    <property type="component" value="Unassembled WGS sequence"/>
</dbReference>
<proteinExistence type="inferred from homology"/>
<dbReference type="PANTHER" id="PTHR30290">
    <property type="entry name" value="PERIPLASMIC BINDING COMPONENT OF ABC TRANSPORTER"/>
    <property type="match status" value="1"/>
</dbReference>
<accession>A0A2G6K8A5</accession>
<dbReference type="PANTHER" id="PTHR30290:SF10">
    <property type="entry name" value="PERIPLASMIC OLIGOPEPTIDE-BINDING PROTEIN-RELATED"/>
    <property type="match status" value="1"/>
</dbReference>
<feature type="domain" description="Solute-binding protein family 5" evidence="5">
    <location>
        <begin position="12"/>
        <end position="210"/>
    </location>
</feature>
<keyword evidence="4" id="KW-0732">Signal</keyword>
<comment type="caution">
    <text evidence="6">The sequence shown here is derived from an EMBL/GenBank/DDBJ whole genome shotgun (WGS) entry which is preliminary data.</text>
</comment>
<dbReference type="Gene3D" id="3.40.190.10">
    <property type="entry name" value="Periplasmic binding protein-like II"/>
    <property type="match status" value="1"/>
</dbReference>
<evidence type="ECO:0000259" key="5">
    <source>
        <dbReference type="Pfam" id="PF00496"/>
    </source>
</evidence>
<dbReference type="SUPFAM" id="SSF53850">
    <property type="entry name" value="Periplasmic binding protein-like II"/>
    <property type="match status" value="1"/>
</dbReference>
<dbReference type="EMBL" id="PDSL01000058">
    <property type="protein sequence ID" value="PIE31948.1"/>
    <property type="molecule type" value="Genomic_DNA"/>
</dbReference>
<protein>
    <recommendedName>
        <fullName evidence="5">Solute-binding protein family 5 domain-containing protein</fullName>
    </recommendedName>
</protein>
<name>A0A2G6K8A5_9ACTN</name>
<evidence type="ECO:0000256" key="3">
    <source>
        <dbReference type="ARBA" id="ARBA00022448"/>
    </source>
</evidence>
<evidence type="ECO:0000313" key="7">
    <source>
        <dbReference type="Proteomes" id="UP000230914"/>
    </source>
</evidence>
<evidence type="ECO:0000256" key="2">
    <source>
        <dbReference type="ARBA" id="ARBA00005695"/>
    </source>
</evidence>
<sequence length="213" mass="23437">MAQEAEMVDNGDGTYTAKYTLRDGLMWSDGEPLTANDFKFTFDAMMYADGVDDEGNPSYVYLLGDRTGYDTVTEIAVQSDTEFTITWSEFFAGWKAVLDEVYPAHQFSADPAEAAAQLNDALREWQAPDGNVIASAGPMVFDSWEKGVQISMVRNEKYHGSNSPDAKNKGLAYVDGVQVNYVTDTDAQINALLAGEAHIIMTQPQLAFEQLAQ</sequence>
<evidence type="ECO:0000256" key="4">
    <source>
        <dbReference type="ARBA" id="ARBA00022729"/>
    </source>
</evidence>
<comment type="subcellular location">
    <subcellularLocation>
        <location evidence="1">Cell envelope</location>
    </subcellularLocation>
</comment>
<reference evidence="6 7" key="1">
    <citation type="submission" date="2017-10" db="EMBL/GenBank/DDBJ databases">
        <title>Novel microbial diversity and functional potential in the marine mammal oral microbiome.</title>
        <authorList>
            <person name="Dudek N.K."/>
            <person name="Sun C.L."/>
            <person name="Burstein D."/>
            <person name="Kantor R.S."/>
            <person name="Aliaga Goltsman D.S."/>
            <person name="Bik E.M."/>
            <person name="Thomas B.C."/>
            <person name="Banfield J.F."/>
            <person name="Relman D.A."/>
        </authorList>
    </citation>
    <scope>NUCLEOTIDE SEQUENCE [LARGE SCALE GENOMIC DNA]</scope>
    <source>
        <strain evidence="6">DOLJORAL78_61_10</strain>
    </source>
</reference>
<dbReference type="GO" id="GO:0030313">
    <property type="term" value="C:cell envelope"/>
    <property type="evidence" value="ECO:0007669"/>
    <property type="project" value="UniProtKB-SubCell"/>
</dbReference>
<dbReference type="AlphaFoldDB" id="A0A2G6K8A5"/>
<dbReference type="Pfam" id="PF00496">
    <property type="entry name" value="SBP_bac_5"/>
    <property type="match status" value="1"/>
</dbReference>